<name>A0A5S5C1H0_9BACL</name>
<dbReference type="OrthoDB" id="2612718at2"/>
<reference evidence="1 2" key="1">
    <citation type="submission" date="2019-07" db="EMBL/GenBank/DDBJ databases">
        <title>Genomic Encyclopedia of Type Strains, Phase III (KMG-III): the genomes of soil and plant-associated and newly described type strains.</title>
        <authorList>
            <person name="Whitman W."/>
        </authorList>
    </citation>
    <scope>NUCLEOTIDE SEQUENCE [LARGE SCALE GENOMIC DNA]</scope>
    <source>
        <strain evidence="1 2">BL24</strain>
    </source>
</reference>
<evidence type="ECO:0000313" key="2">
    <source>
        <dbReference type="Proteomes" id="UP000323257"/>
    </source>
</evidence>
<keyword evidence="2" id="KW-1185">Reference proteome</keyword>
<dbReference type="RefSeq" id="WP_148930707.1">
    <property type="nucleotide sequence ID" value="NZ_VNHS01000007.1"/>
</dbReference>
<protein>
    <submittedName>
        <fullName evidence="1">Uncharacterized protein</fullName>
    </submittedName>
</protein>
<gene>
    <name evidence="1" type="ORF">BCM02_107128</name>
</gene>
<dbReference type="EMBL" id="VNHS01000007">
    <property type="protein sequence ID" value="TYP73144.1"/>
    <property type="molecule type" value="Genomic_DNA"/>
</dbReference>
<sequence>MTTALTGQLVVAEKVDFDQELKCHTIVNIKNRIAVNTYPAVALVHVWIKLWLSTEPRHSVMLTVYNPEGETLIDHPIEHISNYRPAGMPPGVDMQRELRIIVTQPGIYPIVLRDSHKNVIAEYPLYIARAS</sequence>
<evidence type="ECO:0000313" key="1">
    <source>
        <dbReference type="EMBL" id="TYP73144.1"/>
    </source>
</evidence>
<organism evidence="1 2">
    <name type="scientific">Paenibacillus methanolicus</name>
    <dbReference type="NCBI Taxonomy" id="582686"/>
    <lineage>
        <taxon>Bacteria</taxon>
        <taxon>Bacillati</taxon>
        <taxon>Bacillota</taxon>
        <taxon>Bacilli</taxon>
        <taxon>Bacillales</taxon>
        <taxon>Paenibacillaceae</taxon>
        <taxon>Paenibacillus</taxon>
    </lineage>
</organism>
<dbReference type="AlphaFoldDB" id="A0A5S5C1H0"/>
<proteinExistence type="predicted"/>
<accession>A0A5S5C1H0</accession>
<comment type="caution">
    <text evidence="1">The sequence shown here is derived from an EMBL/GenBank/DDBJ whole genome shotgun (WGS) entry which is preliminary data.</text>
</comment>
<dbReference type="Proteomes" id="UP000323257">
    <property type="component" value="Unassembled WGS sequence"/>
</dbReference>